<dbReference type="PANTHER" id="PTHR43096:SF48">
    <property type="entry name" value="CHAPERONE PROTEIN DNAJ"/>
    <property type="match status" value="1"/>
</dbReference>
<feature type="region of interest" description="Disordered" evidence="1">
    <location>
        <begin position="1"/>
        <end position="22"/>
    </location>
</feature>
<dbReference type="InterPro" id="IPR002939">
    <property type="entry name" value="DnaJ_C"/>
</dbReference>
<dbReference type="InterPro" id="IPR008971">
    <property type="entry name" value="HSP40/DnaJ_pept-bd"/>
</dbReference>
<dbReference type="RefSeq" id="WP_331789852.1">
    <property type="nucleotide sequence ID" value="NZ_JAVFKM010000034.1"/>
</dbReference>
<evidence type="ECO:0000256" key="1">
    <source>
        <dbReference type="SAM" id="MobiDB-lite"/>
    </source>
</evidence>
<comment type="caution">
    <text evidence="3">The sequence shown here is derived from an EMBL/GenBank/DDBJ whole genome shotgun (WGS) entry which is preliminary data.</text>
</comment>
<proteinExistence type="predicted"/>
<dbReference type="Pfam" id="PF01556">
    <property type="entry name" value="DnaJ_C"/>
    <property type="match status" value="1"/>
</dbReference>
<evidence type="ECO:0000259" key="2">
    <source>
        <dbReference type="Pfam" id="PF01556"/>
    </source>
</evidence>
<dbReference type="Gene3D" id="2.60.260.20">
    <property type="entry name" value="Urease metallochaperone UreE, N-terminal domain"/>
    <property type="match status" value="1"/>
</dbReference>
<dbReference type="SUPFAM" id="SSF49493">
    <property type="entry name" value="HSP40/DnaJ peptide-binding domain"/>
    <property type="match status" value="1"/>
</dbReference>
<protein>
    <submittedName>
        <fullName evidence="3">DnaJ C-terminal domain-containing protein</fullName>
    </submittedName>
</protein>
<organism evidence="3 4">
    <name type="scientific">Streptomyces chrestomyceticus</name>
    <dbReference type="NCBI Taxonomy" id="68185"/>
    <lineage>
        <taxon>Bacteria</taxon>
        <taxon>Bacillati</taxon>
        <taxon>Actinomycetota</taxon>
        <taxon>Actinomycetes</taxon>
        <taxon>Kitasatosporales</taxon>
        <taxon>Streptomycetaceae</taxon>
        <taxon>Streptomyces</taxon>
    </lineage>
</organism>
<dbReference type="PANTHER" id="PTHR43096">
    <property type="entry name" value="DNAJ HOMOLOG 1, MITOCHONDRIAL-RELATED"/>
    <property type="match status" value="1"/>
</dbReference>
<feature type="domain" description="Chaperone DnaJ C-terminal" evidence="2">
    <location>
        <begin position="58"/>
        <end position="120"/>
    </location>
</feature>
<evidence type="ECO:0000313" key="4">
    <source>
        <dbReference type="Proteomes" id="UP001348265"/>
    </source>
</evidence>
<name>A0ABU7X656_9ACTN</name>
<feature type="compositionally biased region" description="Basic and acidic residues" evidence="1">
    <location>
        <begin position="9"/>
        <end position="22"/>
    </location>
</feature>
<dbReference type="Proteomes" id="UP001348265">
    <property type="component" value="Unassembled WGS sequence"/>
</dbReference>
<reference evidence="3 4" key="1">
    <citation type="submission" date="2023-08" db="EMBL/GenBank/DDBJ databases">
        <authorList>
            <person name="Sharma P."/>
            <person name="Verma V."/>
            <person name="Mohan M.K."/>
            <person name="Dubey A.K."/>
        </authorList>
    </citation>
    <scope>NUCLEOTIDE SEQUENCE [LARGE SCALE GENOMIC DNA]</scope>
    <source>
        <strain evidence="3 4">ADP4</strain>
    </source>
</reference>
<dbReference type="EMBL" id="JAVFKM010000034">
    <property type="protein sequence ID" value="MEF3118942.1"/>
    <property type="molecule type" value="Genomic_DNA"/>
</dbReference>
<evidence type="ECO:0000313" key="3">
    <source>
        <dbReference type="EMBL" id="MEF3118942.1"/>
    </source>
</evidence>
<sequence>MLGRGGNAGDRHFGDTPPRRGPDLTCEICLSRDEAADRAVIPVRRTAHKACPACATREDEQTARACTTCRGQGQIIHEQRTHQVRIPAGIREGQRIRLRELGGPGQHGGAPGDLYVTVHIDDW</sequence>
<gene>
    <name evidence="3" type="ORF">RB636_37925</name>
</gene>
<keyword evidence="4" id="KW-1185">Reference proteome</keyword>
<accession>A0ABU7X656</accession>